<dbReference type="STRING" id="1280950.HJO_05040"/>
<organism evidence="2 3">
    <name type="scientific">Hyphomonas johnsonii MHS-2</name>
    <dbReference type="NCBI Taxonomy" id="1280950"/>
    <lineage>
        <taxon>Bacteria</taxon>
        <taxon>Pseudomonadati</taxon>
        <taxon>Pseudomonadota</taxon>
        <taxon>Alphaproteobacteria</taxon>
        <taxon>Hyphomonadales</taxon>
        <taxon>Hyphomonadaceae</taxon>
        <taxon>Hyphomonas</taxon>
    </lineage>
</organism>
<feature type="domain" description="ChsH2 C-terminal OB-fold" evidence="1">
    <location>
        <begin position="6"/>
        <end position="52"/>
    </location>
</feature>
<dbReference type="InterPro" id="IPR002878">
    <property type="entry name" value="ChsH2_C"/>
</dbReference>
<dbReference type="Pfam" id="PF01796">
    <property type="entry name" value="OB_ChsH2_C"/>
    <property type="match status" value="1"/>
</dbReference>
<evidence type="ECO:0000313" key="2">
    <source>
        <dbReference type="EMBL" id="KCZ93193.1"/>
    </source>
</evidence>
<protein>
    <recommendedName>
        <fullName evidence="1">ChsH2 C-terminal OB-fold domain-containing protein</fullName>
    </recommendedName>
</protein>
<dbReference type="SUPFAM" id="SSF50249">
    <property type="entry name" value="Nucleic acid-binding proteins"/>
    <property type="match status" value="1"/>
</dbReference>
<dbReference type="AlphaFoldDB" id="A0A059FRW7"/>
<evidence type="ECO:0000259" key="1">
    <source>
        <dbReference type="Pfam" id="PF01796"/>
    </source>
</evidence>
<accession>A0A059FRW7</accession>
<dbReference type="eggNOG" id="COG1545">
    <property type="taxonomic scope" value="Bacteria"/>
</dbReference>
<dbReference type="Proteomes" id="UP000025171">
    <property type="component" value="Unassembled WGS sequence"/>
</dbReference>
<name>A0A059FRW7_9PROT</name>
<dbReference type="EMBL" id="ARYK01000002">
    <property type="protein sequence ID" value="KCZ93193.1"/>
    <property type="molecule type" value="Genomic_DNA"/>
</dbReference>
<sequence>MNYKKWFPGLDVPYIIAFVVLEEQDDIRLVSNIVDCNPDDVRIGQRVKVRFEQASDIWVPLFAPVGDLS</sequence>
<dbReference type="PATRIC" id="fig|1280950.3.peg.1015"/>
<proteinExistence type="predicted"/>
<dbReference type="InterPro" id="IPR012340">
    <property type="entry name" value="NA-bd_OB-fold"/>
</dbReference>
<comment type="caution">
    <text evidence="2">The sequence shown here is derived from an EMBL/GenBank/DDBJ whole genome shotgun (WGS) entry which is preliminary data.</text>
</comment>
<evidence type="ECO:0000313" key="3">
    <source>
        <dbReference type="Proteomes" id="UP000025171"/>
    </source>
</evidence>
<keyword evidence="3" id="KW-1185">Reference proteome</keyword>
<reference evidence="2 3" key="1">
    <citation type="journal article" date="2014" name="Antonie Van Leeuwenhoek">
        <title>Hyphomonas beringensis sp. nov. and Hyphomonas chukchiensis sp. nov., isolated from surface seawater of the Bering Sea and Chukchi Sea.</title>
        <authorList>
            <person name="Li C."/>
            <person name="Lai Q."/>
            <person name="Li G."/>
            <person name="Dong C."/>
            <person name="Wang J."/>
            <person name="Liao Y."/>
            <person name="Shao Z."/>
        </authorList>
    </citation>
    <scope>NUCLEOTIDE SEQUENCE [LARGE SCALE GENOMIC DNA]</scope>
    <source>
        <strain evidence="2 3">MHS-2</strain>
    </source>
</reference>
<gene>
    <name evidence="2" type="ORF">HJO_05040</name>
</gene>